<sequence>MKTIPTYVELPEDLRESLDNLRKKEEGLKLRQVIIRVLRKGLKEELAA</sequence>
<dbReference type="Proteomes" id="UP000618445">
    <property type="component" value="Unassembled WGS sequence"/>
</dbReference>
<evidence type="ECO:0000313" key="1">
    <source>
        <dbReference type="EMBL" id="MBD2316629.1"/>
    </source>
</evidence>
<dbReference type="EMBL" id="JACJQY010000008">
    <property type="protein sequence ID" value="MBD2316629.1"/>
    <property type="molecule type" value="Genomic_DNA"/>
</dbReference>
<proteinExistence type="predicted"/>
<reference evidence="1 2" key="1">
    <citation type="journal article" date="2020" name="ISME J.">
        <title>Comparative genomics reveals insights into cyanobacterial evolution and habitat adaptation.</title>
        <authorList>
            <person name="Chen M.Y."/>
            <person name="Teng W.K."/>
            <person name="Zhao L."/>
            <person name="Hu C.X."/>
            <person name="Zhou Y.K."/>
            <person name="Han B.P."/>
            <person name="Song L.R."/>
            <person name="Shu W.S."/>
        </authorList>
    </citation>
    <scope>NUCLEOTIDE SEQUENCE [LARGE SCALE GENOMIC DNA]</scope>
    <source>
        <strain evidence="1 2">FACHB-1050</strain>
    </source>
</reference>
<comment type="caution">
    <text evidence="1">The sequence shown here is derived from an EMBL/GenBank/DDBJ whole genome shotgun (WGS) entry which is preliminary data.</text>
</comment>
<accession>A0ABR8C7J2</accession>
<keyword evidence="2" id="KW-1185">Reference proteome</keyword>
<evidence type="ECO:0000313" key="2">
    <source>
        <dbReference type="Proteomes" id="UP000618445"/>
    </source>
</evidence>
<protein>
    <recommendedName>
        <fullName evidence="3">Ribbon-helix-helix protein CopG domain-containing protein</fullName>
    </recommendedName>
</protein>
<dbReference type="RefSeq" id="WP_190577517.1">
    <property type="nucleotide sequence ID" value="NZ_CAWPQU010000078.1"/>
</dbReference>
<organism evidence="1 2">
    <name type="scientific">Phormidium tenue FACHB-1050</name>
    <dbReference type="NCBI Taxonomy" id="2692857"/>
    <lineage>
        <taxon>Bacteria</taxon>
        <taxon>Bacillati</taxon>
        <taxon>Cyanobacteriota</taxon>
        <taxon>Cyanophyceae</taxon>
        <taxon>Oscillatoriophycideae</taxon>
        <taxon>Oscillatoriales</taxon>
        <taxon>Oscillatoriaceae</taxon>
        <taxon>Phormidium</taxon>
    </lineage>
</organism>
<evidence type="ECO:0008006" key="3">
    <source>
        <dbReference type="Google" id="ProtNLM"/>
    </source>
</evidence>
<gene>
    <name evidence="1" type="ORF">H6G05_07185</name>
</gene>
<name>A0ABR8C7J2_9CYAN</name>